<evidence type="ECO:0000256" key="1">
    <source>
        <dbReference type="SAM" id="MobiDB-lite"/>
    </source>
</evidence>
<feature type="compositionally biased region" description="Polar residues" evidence="1">
    <location>
        <begin position="55"/>
        <end position="65"/>
    </location>
</feature>
<protein>
    <submittedName>
        <fullName evidence="2">Uncharacterized protein</fullName>
    </submittedName>
</protein>
<evidence type="ECO:0000313" key="2">
    <source>
        <dbReference type="EMBL" id="EXB62857.1"/>
    </source>
</evidence>
<feature type="compositionally biased region" description="Low complexity" evidence="1">
    <location>
        <begin position="44"/>
        <end position="54"/>
    </location>
</feature>
<evidence type="ECO:0000313" key="3">
    <source>
        <dbReference type="Proteomes" id="UP000030645"/>
    </source>
</evidence>
<dbReference type="EMBL" id="KE344457">
    <property type="protein sequence ID" value="EXB62857.1"/>
    <property type="molecule type" value="Genomic_DNA"/>
</dbReference>
<dbReference type="Proteomes" id="UP000030645">
    <property type="component" value="Unassembled WGS sequence"/>
</dbReference>
<sequence length="168" mass="18509">MFGLRFKNDVEEFSSSVALCGTFGGFTEEEQRVKKTRLLPNKDSIITGSSGSSSRVPPTGNNNKALRNCRFSVVNTQKERKSNRRGGHGDGDDRNDSGRNSVGEAVEVGGNTLDTLLRTADAAALMGIPAVVDDAGVDMVAIQTEEEWIWRKMIWREDFLSEKLVNLR</sequence>
<proteinExistence type="predicted"/>
<reference evidence="3" key="1">
    <citation type="submission" date="2013-01" db="EMBL/GenBank/DDBJ databases">
        <title>Draft Genome Sequence of a Mulberry Tree, Morus notabilis C.K. Schneid.</title>
        <authorList>
            <person name="He N."/>
            <person name="Zhao S."/>
        </authorList>
    </citation>
    <scope>NUCLEOTIDE SEQUENCE</scope>
</reference>
<feature type="compositionally biased region" description="Basic and acidic residues" evidence="1">
    <location>
        <begin position="87"/>
        <end position="97"/>
    </location>
</feature>
<organism evidence="2 3">
    <name type="scientific">Morus notabilis</name>
    <dbReference type="NCBI Taxonomy" id="981085"/>
    <lineage>
        <taxon>Eukaryota</taxon>
        <taxon>Viridiplantae</taxon>
        <taxon>Streptophyta</taxon>
        <taxon>Embryophyta</taxon>
        <taxon>Tracheophyta</taxon>
        <taxon>Spermatophyta</taxon>
        <taxon>Magnoliopsida</taxon>
        <taxon>eudicotyledons</taxon>
        <taxon>Gunneridae</taxon>
        <taxon>Pentapetalae</taxon>
        <taxon>rosids</taxon>
        <taxon>fabids</taxon>
        <taxon>Rosales</taxon>
        <taxon>Moraceae</taxon>
        <taxon>Moreae</taxon>
        <taxon>Morus</taxon>
    </lineage>
</organism>
<keyword evidence="3" id="KW-1185">Reference proteome</keyword>
<name>W9R0V7_9ROSA</name>
<accession>W9R0V7</accession>
<dbReference type="AlphaFoldDB" id="W9R0V7"/>
<feature type="region of interest" description="Disordered" evidence="1">
    <location>
        <begin position="39"/>
        <end position="105"/>
    </location>
</feature>
<gene>
    <name evidence="2" type="ORF">L484_008707</name>
</gene>